<feature type="non-terminal residue" evidence="2">
    <location>
        <position position="239"/>
    </location>
</feature>
<evidence type="ECO:0000313" key="2">
    <source>
        <dbReference type="EMBL" id="CAE8655389.1"/>
    </source>
</evidence>
<name>A0A813IPV4_POLGL</name>
<comment type="caution">
    <text evidence="2">The sequence shown here is derived from an EMBL/GenBank/DDBJ whole genome shotgun (WGS) entry which is preliminary data.</text>
</comment>
<dbReference type="EMBL" id="CAJNNW010013459">
    <property type="protein sequence ID" value="CAE8655389.1"/>
    <property type="molecule type" value="Genomic_DNA"/>
</dbReference>
<feature type="compositionally biased region" description="Basic and acidic residues" evidence="1">
    <location>
        <begin position="187"/>
        <end position="202"/>
    </location>
</feature>
<dbReference type="AlphaFoldDB" id="A0A813IPV4"/>
<feature type="compositionally biased region" description="Low complexity" evidence="1">
    <location>
        <begin position="203"/>
        <end position="214"/>
    </location>
</feature>
<accession>A0A813IPV4</accession>
<evidence type="ECO:0000256" key="1">
    <source>
        <dbReference type="SAM" id="MobiDB-lite"/>
    </source>
</evidence>
<feature type="compositionally biased region" description="Basic and acidic residues" evidence="1">
    <location>
        <begin position="138"/>
        <end position="172"/>
    </location>
</feature>
<reference evidence="2" key="1">
    <citation type="submission" date="2021-02" db="EMBL/GenBank/DDBJ databases">
        <authorList>
            <person name="Dougan E. K."/>
            <person name="Rhodes N."/>
            <person name="Thang M."/>
            <person name="Chan C."/>
        </authorList>
    </citation>
    <scope>NUCLEOTIDE SEQUENCE</scope>
</reference>
<evidence type="ECO:0000313" key="3">
    <source>
        <dbReference type="Proteomes" id="UP000626109"/>
    </source>
</evidence>
<gene>
    <name evidence="2" type="ORF">PGLA2088_LOCUS11586</name>
</gene>
<organism evidence="2 3">
    <name type="scientific">Polarella glacialis</name>
    <name type="common">Dinoflagellate</name>
    <dbReference type="NCBI Taxonomy" id="89957"/>
    <lineage>
        <taxon>Eukaryota</taxon>
        <taxon>Sar</taxon>
        <taxon>Alveolata</taxon>
        <taxon>Dinophyceae</taxon>
        <taxon>Suessiales</taxon>
        <taxon>Suessiaceae</taxon>
        <taxon>Polarella</taxon>
    </lineage>
</organism>
<dbReference type="Proteomes" id="UP000626109">
    <property type="component" value="Unassembled WGS sequence"/>
</dbReference>
<sequence length="239" mass="26144">MTSAFPANGTQSNLLASLDAFAFSFDGGQEESAGRLCCPACHGRSVEREAKPHRCSRGSPRSTRCRGCSQSSLLRAAWRKAWARGLAKAVRSDLARTSSCSEQAKYCATNRGGYDDPVSSGDCAKNSHKPDSAGNKLYNDHDSNDNNNCRENDISSKDHRPPSTTHDGHDTELTAQSHCNKSNSHSNNDKDDNNNKNNDDAHNNNNIHDNNTNDNNNSYCSHHFLSLAAVFLSVQTRDK</sequence>
<protein>
    <submittedName>
        <fullName evidence="2">Uncharacterized protein</fullName>
    </submittedName>
</protein>
<proteinExistence type="predicted"/>
<feature type="region of interest" description="Disordered" evidence="1">
    <location>
        <begin position="119"/>
        <end position="214"/>
    </location>
</feature>